<accession>A0AAN0M3G5</accession>
<dbReference type="AlphaFoldDB" id="A0AAN0M3G5"/>
<reference evidence="5 6" key="1">
    <citation type="submission" date="2024-04" db="EMBL/GenBank/DDBJ databases">
        <title>Phylogenomic analyses of a clade within the roseobacter group suggest taxonomic reassignments of species of the genera Aestuariivita, Citreicella, Loktanella, Nautella, Pelagibaca, Ruegeria, Thalassobius, Thiobacimonas and Tropicibacter, and the proposal o.</title>
        <authorList>
            <person name="Jeon C.O."/>
        </authorList>
    </citation>
    <scope>NUCLEOTIDE SEQUENCE [LARGE SCALE GENOMIC DNA]</scope>
    <source>
        <strain evidence="5 6">G8-12</strain>
    </source>
</reference>
<feature type="active site" description="Proton donor/acceptor" evidence="3">
    <location>
        <position position="137"/>
    </location>
</feature>
<dbReference type="InterPro" id="IPR026040">
    <property type="entry name" value="HyI-like"/>
</dbReference>
<evidence type="ECO:0000313" key="5">
    <source>
        <dbReference type="EMBL" id="WZU62363.1"/>
    </source>
</evidence>
<keyword evidence="1 2" id="KW-0413">Isomerase</keyword>
<name>A0AAN0M3G5_9RHOB</name>
<evidence type="ECO:0000313" key="6">
    <source>
        <dbReference type="Proteomes" id="UP001451782"/>
    </source>
</evidence>
<dbReference type="RefSeq" id="WP_342068771.1">
    <property type="nucleotide sequence ID" value="NZ_CP151762.1"/>
</dbReference>
<dbReference type="Proteomes" id="UP001451782">
    <property type="component" value="Chromosome"/>
</dbReference>
<dbReference type="PANTHER" id="PTHR43489">
    <property type="entry name" value="ISOMERASE"/>
    <property type="match status" value="1"/>
</dbReference>
<keyword evidence="6" id="KW-1185">Reference proteome</keyword>
<protein>
    <submittedName>
        <fullName evidence="5">TIM barrel protein</fullName>
    </submittedName>
</protein>
<proteinExistence type="inferred from homology"/>
<dbReference type="Gene3D" id="3.20.20.150">
    <property type="entry name" value="Divalent-metal-dependent TIM barrel enzymes"/>
    <property type="match status" value="1"/>
</dbReference>
<dbReference type="GO" id="GO:0046487">
    <property type="term" value="P:glyoxylate metabolic process"/>
    <property type="evidence" value="ECO:0007669"/>
    <property type="project" value="TreeGrafter"/>
</dbReference>
<dbReference type="SUPFAM" id="SSF51658">
    <property type="entry name" value="Xylose isomerase-like"/>
    <property type="match status" value="1"/>
</dbReference>
<comment type="similarity">
    <text evidence="2">Belongs to the hyi family.</text>
</comment>
<evidence type="ECO:0000256" key="2">
    <source>
        <dbReference type="PIRNR" id="PIRNR006241"/>
    </source>
</evidence>
<organism evidence="5 6">
    <name type="scientific">Yoonia algicola</name>
    <dbReference type="NCBI Taxonomy" id="3137368"/>
    <lineage>
        <taxon>Bacteria</taxon>
        <taxon>Pseudomonadati</taxon>
        <taxon>Pseudomonadota</taxon>
        <taxon>Alphaproteobacteria</taxon>
        <taxon>Rhodobacterales</taxon>
        <taxon>Paracoccaceae</taxon>
        <taxon>Yoonia</taxon>
    </lineage>
</organism>
<dbReference type="PANTHER" id="PTHR43489:SF6">
    <property type="entry name" value="HYDROXYPYRUVATE ISOMERASE-RELATED"/>
    <property type="match status" value="1"/>
</dbReference>
<feature type="domain" description="Xylose isomerase-like TIM barrel" evidence="4">
    <location>
        <begin position="21"/>
        <end position="248"/>
    </location>
</feature>
<evidence type="ECO:0000256" key="1">
    <source>
        <dbReference type="ARBA" id="ARBA00023235"/>
    </source>
</evidence>
<dbReference type="GO" id="GO:0008903">
    <property type="term" value="F:hydroxypyruvate isomerase activity"/>
    <property type="evidence" value="ECO:0007669"/>
    <property type="project" value="TreeGrafter"/>
</dbReference>
<evidence type="ECO:0000256" key="3">
    <source>
        <dbReference type="PIRSR" id="PIRSR006241-50"/>
    </source>
</evidence>
<evidence type="ECO:0000259" key="4">
    <source>
        <dbReference type="Pfam" id="PF01261"/>
    </source>
</evidence>
<dbReference type="Pfam" id="PF01261">
    <property type="entry name" value="AP_endonuc_2"/>
    <property type="match status" value="1"/>
</dbReference>
<dbReference type="KEGG" id="yag:AABB28_10655"/>
<dbReference type="EMBL" id="CP151762">
    <property type="protein sequence ID" value="WZU62363.1"/>
    <property type="molecule type" value="Genomic_DNA"/>
</dbReference>
<dbReference type="InterPro" id="IPR050417">
    <property type="entry name" value="Sugar_Epim/Isomerase"/>
</dbReference>
<gene>
    <name evidence="5" type="ORF">AABB28_10655</name>
</gene>
<dbReference type="InterPro" id="IPR013022">
    <property type="entry name" value="Xyl_isomerase-like_TIM-brl"/>
</dbReference>
<sequence>MPKFCANLTWLFNELDFLDRFEAAKEAGFDAVEVLFPYDVNAQDIVDALGRYELRMALMNCPPPNYTGGPQGYAAVPGLDERFKKDFGRAIRYAETLGATHLHIMSGVAEGTEAKETFINNLRWAAAEAPAQSLTIEPINNETMPGYFLNDFDLGREIVEAIDAPNLRLQFDTFHAAKITGDVMGTWDAMRDITAHVQVAQMSGRGEPDQGQIDFPAFFALLDAQGYAGWVSGEYKPRATTTEGLGWLAGP</sequence>
<dbReference type="PIRSF" id="PIRSF006241">
    <property type="entry name" value="HyI"/>
    <property type="match status" value="1"/>
</dbReference>
<dbReference type="InterPro" id="IPR036237">
    <property type="entry name" value="Xyl_isomerase-like_sf"/>
</dbReference>
<feature type="active site" description="Proton donor/acceptor" evidence="3">
    <location>
        <position position="234"/>
    </location>
</feature>